<name>A0ABD2VUN0_9HYME</name>
<dbReference type="Proteomes" id="UP001627154">
    <property type="component" value="Unassembled WGS sequence"/>
</dbReference>
<protein>
    <submittedName>
        <fullName evidence="1">Uncharacterized protein</fullName>
    </submittedName>
</protein>
<gene>
    <name evidence="1" type="ORF">TKK_020000</name>
</gene>
<evidence type="ECO:0000313" key="1">
    <source>
        <dbReference type="EMBL" id="KAL3384210.1"/>
    </source>
</evidence>
<dbReference type="Gene3D" id="3.40.50.300">
    <property type="entry name" value="P-loop containing nucleotide triphosphate hydrolases"/>
    <property type="match status" value="1"/>
</dbReference>
<keyword evidence="2" id="KW-1185">Reference proteome</keyword>
<dbReference type="InterPro" id="IPR027417">
    <property type="entry name" value="P-loop_NTPase"/>
</dbReference>
<reference evidence="1 2" key="1">
    <citation type="journal article" date="2024" name="bioRxiv">
        <title>A reference genome for Trichogramma kaykai: A tiny desert-dwelling parasitoid wasp with competing sex-ratio distorters.</title>
        <authorList>
            <person name="Culotta J."/>
            <person name="Lindsey A.R."/>
        </authorList>
    </citation>
    <scope>NUCLEOTIDE SEQUENCE [LARGE SCALE GENOMIC DNA]</scope>
    <source>
        <strain evidence="1 2">KSX58</strain>
    </source>
</reference>
<organism evidence="1 2">
    <name type="scientific">Trichogramma kaykai</name>
    <dbReference type="NCBI Taxonomy" id="54128"/>
    <lineage>
        <taxon>Eukaryota</taxon>
        <taxon>Metazoa</taxon>
        <taxon>Ecdysozoa</taxon>
        <taxon>Arthropoda</taxon>
        <taxon>Hexapoda</taxon>
        <taxon>Insecta</taxon>
        <taxon>Pterygota</taxon>
        <taxon>Neoptera</taxon>
        <taxon>Endopterygota</taxon>
        <taxon>Hymenoptera</taxon>
        <taxon>Apocrita</taxon>
        <taxon>Proctotrupomorpha</taxon>
        <taxon>Chalcidoidea</taxon>
        <taxon>Trichogrammatidae</taxon>
        <taxon>Trichogramma</taxon>
    </lineage>
</organism>
<proteinExistence type="predicted"/>
<sequence length="73" mass="8634">MGHPIEIVKTSPDHSFVFNEESLTRLLNQDALKYRRLVIVSMSGHFDRSKDLLLNFFLRYMNYQDKLKNGSEE</sequence>
<accession>A0ABD2VUN0</accession>
<dbReference type="AlphaFoldDB" id="A0ABD2VUN0"/>
<comment type="caution">
    <text evidence="1">The sequence shown here is derived from an EMBL/GenBank/DDBJ whole genome shotgun (WGS) entry which is preliminary data.</text>
</comment>
<dbReference type="EMBL" id="JBJJXI010000177">
    <property type="protein sequence ID" value="KAL3384210.1"/>
    <property type="molecule type" value="Genomic_DNA"/>
</dbReference>
<evidence type="ECO:0000313" key="2">
    <source>
        <dbReference type="Proteomes" id="UP001627154"/>
    </source>
</evidence>